<reference evidence="2" key="1">
    <citation type="submission" date="2019-08" db="EMBL/GenBank/DDBJ databases">
        <authorList>
            <person name="Kucharzyk K."/>
            <person name="Murdoch R.W."/>
            <person name="Higgins S."/>
            <person name="Loffler F."/>
        </authorList>
    </citation>
    <scope>NUCLEOTIDE SEQUENCE</scope>
</reference>
<dbReference type="Gene3D" id="3.90.75.20">
    <property type="match status" value="1"/>
</dbReference>
<dbReference type="EMBL" id="VSSQ01002196">
    <property type="protein sequence ID" value="MPM13933.1"/>
    <property type="molecule type" value="Genomic_DNA"/>
</dbReference>
<name>A0A644XI99_9ZZZZ</name>
<protein>
    <recommendedName>
        <fullName evidence="1">HNH nuclease domain-containing protein</fullName>
    </recommendedName>
</protein>
<gene>
    <name evidence="2" type="ORF">SDC9_60293</name>
</gene>
<evidence type="ECO:0000259" key="1">
    <source>
        <dbReference type="Pfam" id="PF13392"/>
    </source>
</evidence>
<dbReference type="SUPFAM" id="SSF54060">
    <property type="entry name" value="His-Me finger endonucleases"/>
    <property type="match status" value="1"/>
</dbReference>
<feature type="domain" description="HNH nuclease" evidence="1">
    <location>
        <begin position="196"/>
        <end position="224"/>
    </location>
</feature>
<organism evidence="2">
    <name type="scientific">bioreactor metagenome</name>
    <dbReference type="NCBI Taxonomy" id="1076179"/>
    <lineage>
        <taxon>unclassified sequences</taxon>
        <taxon>metagenomes</taxon>
        <taxon>ecological metagenomes</taxon>
    </lineage>
</organism>
<evidence type="ECO:0000313" key="2">
    <source>
        <dbReference type="EMBL" id="MPM13933.1"/>
    </source>
</evidence>
<sequence>MPAYLEIKPSDKHGCLLVVCRTEGSVRGNEHYNVRCDCGNEFQVAKEYLLSNPANCRMCRGAAYSRIMAEKRKQIVGSVINGFRVLESLNRDTGASLFRVECIYCGNQSVKKIGNMKTGSPDCCDCCPPNYRFIVKDGIATGHLQDGTVFCIDEEDIPLVIAKCWYVNDGGYIFRREALTRKPERLHRTLLGLSSEDDCVVDHINRNKLDNRKSNLRITTQTYNCYNSSLRKDNSTGYVGVSYSSKAGGYRAAIQCKGVYVSFFTGNDIVKAAQMYNIAAMLLFGDFAGELNDVPKPPSDLIKQVEKRCMLKIESRLLVANECDYFFAANSGGVVNG</sequence>
<comment type="caution">
    <text evidence="2">The sequence shown here is derived from an EMBL/GenBank/DDBJ whole genome shotgun (WGS) entry which is preliminary data.</text>
</comment>
<accession>A0A644XI99</accession>
<proteinExistence type="predicted"/>
<dbReference type="Pfam" id="PF13392">
    <property type="entry name" value="HNH_3"/>
    <property type="match status" value="1"/>
</dbReference>
<dbReference type="InterPro" id="IPR003615">
    <property type="entry name" value="HNH_nuc"/>
</dbReference>
<dbReference type="InterPro" id="IPR044925">
    <property type="entry name" value="His-Me_finger_sf"/>
</dbReference>
<dbReference type="AlphaFoldDB" id="A0A644XI99"/>